<evidence type="ECO:0000256" key="6">
    <source>
        <dbReference type="ARBA" id="ARBA00023010"/>
    </source>
</evidence>
<evidence type="ECO:0008006" key="11">
    <source>
        <dbReference type="Google" id="ProtNLM"/>
    </source>
</evidence>
<evidence type="ECO:0000256" key="5">
    <source>
        <dbReference type="ARBA" id="ARBA00022989"/>
    </source>
</evidence>
<comment type="subcellular location">
    <subcellularLocation>
        <location evidence="1">Membrane</location>
        <topology evidence="1">Single-pass membrane protein</topology>
    </subcellularLocation>
</comment>
<dbReference type="KEGG" id="lse:F1C12_12125"/>
<accession>A0A7G6YBD7</accession>
<name>A0A7G6YBD7_9MICO</name>
<organism evidence="9 10">
    <name type="scientific">Leifsonia shinshuensis</name>
    <dbReference type="NCBI Taxonomy" id="150026"/>
    <lineage>
        <taxon>Bacteria</taxon>
        <taxon>Bacillati</taxon>
        <taxon>Actinomycetota</taxon>
        <taxon>Actinomycetes</taxon>
        <taxon>Micrococcales</taxon>
        <taxon>Microbacteriaceae</taxon>
        <taxon>Leifsonia</taxon>
    </lineage>
</organism>
<evidence type="ECO:0000256" key="2">
    <source>
        <dbReference type="ARBA" id="ARBA00022448"/>
    </source>
</evidence>
<evidence type="ECO:0000256" key="3">
    <source>
        <dbReference type="ARBA" id="ARBA00022692"/>
    </source>
</evidence>
<dbReference type="EMBL" id="CP043641">
    <property type="protein sequence ID" value="QNE35802.1"/>
    <property type="molecule type" value="Genomic_DNA"/>
</dbReference>
<dbReference type="InterPro" id="IPR003369">
    <property type="entry name" value="TatA/B/E"/>
</dbReference>
<dbReference type="Pfam" id="PF02416">
    <property type="entry name" value="TatA_B_E"/>
    <property type="match status" value="1"/>
</dbReference>
<sequence length="111" mass="12468">MSFEKLLVLGVIAAFLIGPTRLPAYASKLALAVRKLRTLADDAQRAVREEVGDAVDVDWRSFDPRQYDPRRIIRDALLAEPLRTEPLIAEPRIPEPQPVEPALEGTRRESP</sequence>
<dbReference type="RefSeq" id="WP_185275268.1">
    <property type="nucleotide sequence ID" value="NZ_CP043641.1"/>
</dbReference>
<keyword evidence="2" id="KW-0813">Transport</keyword>
<keyword evidence="6" id="KW-0811">Translocation</keyword>
<reference evidence="10" key="1">
    <citation type="submission" date="2019-09" db="EMBL/GenBank/DDBJ databases">
        <title>Antimicrobial potential of Antarctic Bacteria.</title>
        <authorList>
            <person name="Benaud N."/>
            <person name="Edwards R.J."/>
            <person name="Ferrari B.C."/>
        </authorList>
    </citation>
    <scope>NUCLEOTIDE SEQUENCE [LARGE SCALE GENOMIC DNA]</scope>
    <source>
        <strain evidence="10">INR9</strain>
    </source>
</reference>
<evidence type="ECO:0000256" key="1">
    <source>
        <dbReference type="ARBA" id="ARBA00004167"/>
    </source>
</evidence>
<evidence type="ECO:0000256" key="4">
    <source>
        <dbReference type="ARBA" id="ARBA00022927"/>
    </source>
</evidence>
<feature type="region of interest" description="Disordered" evidence="8">
    <location>
        <begin position="88"/>
        <end position="111"/>
    </location>
</feature>
<dbReference type="Gene3D" id="1.20.5.3310">
    <property type="match status" value="1"/>
</dbReference>
<dbReference type="AlphaFoldDB" id="A0A7G6YBD7"/>
<evidence type="ECO:0000313" key="10">
    <source>
        <dbReference type="Proteomes" id="UP000515511"/>
    </source>
</evidence>
<proteinExistence type="predicted"/>
<dbReference type="Proteomes" id="UP000515511">
    <property type="component" value="Chromosome"/>
</dbReference>
<evidence type="ECO:0000256" key="8">
    <source>
        <dbReference type="SAM" id="MobiDB-lite"/>
    </source>
</evidence>
<keyword evidence="3" id="KW-0812">Transmembrane</keyword>
<keyword evidence="5" id="KW-1133">Transmembrane helix</keyword>
<gene>
    <name evidence="9" type="ORF">F1C12_12125</name>
</gene>
<protein>
    <recommendedName>
        <fullName evidence="11">Sec-independent protein translocase TatB</fullName>
    </recommendedName>
</protein>
<evidence type="ECO:0000313" key="9">
    <source>
        <dbReference type="EMBL" id="QNE35802.1"/>
    </source>
</evidence>
<evidence type="ECO:0000256" key="7">
    <source>
        <dbReference type="ARBA" id="ARBA00023136"/>
    </source>
</evidence>
<keyword evidence="7" id="KW-0472">Membrane</keyword>
<keyword evidence="4" id="KW-0653">Protein transport</keyword>